<comment type="subcellular location">
    <subcellularLocation>
        <location evidence="7">Cytoplasm</location>
    </subcellularLocation>
</comment>
<evidence type="ECO:0000256" key="1">
    <source>
        <dbReference type="ARBA" id="ARBA00005033"/>
    </source>
</evidence>
<dbReference type="OrthoDB" id="9781789at2"/>
<dbReference type="Proteomes" id="UP000006250">
    <property type="component" value="Unassembled WGS sequence"/>
</dbReference>
<feature type="binding site" evidence="7 10">
    <location>
        <position position="115"/>
    </location>
    <ligand>
        <name>Mg(2+)</name>
        <dbReference type="ChEBI" id="CHEBI:18420"/>
    </ligand>
</feature>
<dbReference type="EC" id="2.1.2.11" evidence="7"/>
<comment type="similarity">
    <text evidence="2 7">Belongs to the PanB family.</text>
</comment>
<name>E1JZ10_SOLFR</name>
<feature type="binding site" evidence="7 10">
    <location>
        <position position="83"/>
    </location>
    <ligand>
        <name>Mg(2+)</name>
        <dbReference type="ChEBI" id="CHEBI:18420"/>
    </ligand>
</feature>
<dbReference type="AlphaFoldDB" id="E1JZ10"/>
<keyword evidence="7" id="KW-0963">Cytoplasm</keyword>
<comment type="pathway">
    <text evidence="1 7">Cofactor biosynthesis; (R)-pantothenate biosynthesis; (R)-pantoate from 3-methyl-2-oxobutanoate: step 1/2.</text>
</comment>
<reference evidence="11 12" key="1">
    <citation type="submission" date="2010-08" db="EMBL/GenBank/DDBJ databases">
        <title>The draft genome of Desulfovibrio fructosovorans JJ.</title>
        <authorList>
            <consortium name="US DOE Joint Genome Institute (JGI-PGF)"/>
            <person name="Lucas S."/>
            <person name="Copeland A."/>
            <person name="Lapidus A."/>
            <person name="Cheng J.-F."/>
            <person name="Bruce D."/>
            <person name="Goodwin L."/>
            <person name="Pitluck S."/>
            <person name="Land M.L."/>
            <person name="Hauser L."/>
            <person name="Chang Y.-J."/>
            <person name="Jeffries C."/>
            <person name="Wall J.D."/>
            <person name="Stahl D.A."/>
            <person name="Arkin A.P."/>
            <person name="Dehal P."/>
            <person name="Stolyar S.M."/>
            <person name="Hazen T.C."/>
            <person name="Woyke T.J."/>
        </authorList>
    </citation>
    <scope>NUCLEOTIDE SEQUENCE [LARGE SCALE GENOMIC DNA]</scope>
    <source>
        <strain evidence="11 12">JJ</strain>
    </source>
</reference>
<proteinExistence type="inferred from homology"/>
<feature type="binding site" evidence="7 9">
    <location>
        <position position="113"/>
    </location>
    <ligand>
        <name>3-methyl-2-oxobutanoate</name>
        <dbReference type="ChEBI" id="CHEBI:11851"/>
    </ligand>
</feature>
<keyword evidence="12" id="KW-1185">Reference proteome</keyword>
<dbReference type="GO" id="GO:0032259">
    <property type="term" value="P:methylation"/>
    <property type="evidence" value="ECO:0007669"/>
    <property type="project" value="UniProtKB-KW"/>
</dbReference>
<dbReference type="HAMAP" id="MF_00156">
    <property type="entry name" value="PanB"/>
    <property type="match status" value="1"/>
</dbReference>
<feature type="binding site" evidence="7 9">
    <location>
        <begin position="44"/>
        <end position="45"/>
    </location>
    <ligand>
        <name>3-methyl-2-oxobutanoate</name>
        <dbReference type="ChEBI" id="CHEBI:11851"/>
    </ligand>
</feature>
<evidence type="ECO:0000256" key="8">
    <source>
        <dbReference type="PIRSR" id="PIRSR000388-1"/>
    </source>
</evidence>
<comment type="function">
    <text evidence="6 7">Catalyzes the reversible reaction in which hydroxymethyl group from 5,10-methylenetetrahydrofolate is transferred onto alpha-ketoisovalerate to form ketopantoate.</text>
</comment>
<keyword evidence="11" id="KW-0489">Methyltransferase</keyword>
<keyword evidence="7 10" id="KW-0479">Metal-binding</keyword>
<gene>
    <name evidence="7" type="primary">panB</name>
    <name evidence="11" type="ORF">DesfrDRAFT_2859</name>
</gene>
<dbReference type="Pfam" id="PF02548">
    <property type="entry name" value="Pantoate_transf"/>
    <property type="match status" value="1"/>
</dbReference>
<organism evidence="11 12">
    <name type="scientific">Solidesulfovibrio fructosivorans JJ]</name>
    <dbReference type="NCBI Taxonomy" id="596151"/>
    <lineage>
        <taxon>Bacteria</taxon>
        <taxon>Pseudomonadati</taxon>
        <taxon>Thermodesulfobacteriota</taxon>
        <taxon>Desulfovibrionia</taxon>
        <taxon>Desulfovibrionales</taxon>
        <taxon>Desulfovibrionaceae</taxon>
        <taxon>Solidesulfovibrio</taxon>
    </lineage>
</organism>
<dbReference type="SUPFAM" id="SSF51621">
    <property type="entry name" value="Phosphoenolpyruvate/pyruvate domain"/>
    <property type="match status" value="1"/>
</dbReference>
<comment type="cofactor">
    <cofactor evidence="7 10">
        <name>Mg(2+)</name>
        <dbReference type="ChEBI" id="CHEBI:18420"/>
    </cofactor>
    <text evidence="7 10">Binds 1 Mg(2+) ion per subunit.</text>
</comment>
<dbReference type="PIRSF" id="PIRSF000388">
    <property type="entry name" value="Pantoate_hydroxy_MeTrfase"/>
    <property type="match status" value="1"/>
</dbReference>
<dbReference type="EMBL" id="AECZ01000020">
    <property type="protein sequence ID" value="EFL50426.1"/>
    <property type="molecule type" value="Genomic_DNA"/>
</dbReference>
<dbReference type="STRING" id="596151.DesfrDRAFT_2859"/>
<dbReference type="NCBIfam" id="NF001452">
    <property type="entry name" value="PRK00311.1"/>
    <property type="match status" value="1"/>
</dbReference>
<evidence type="ECO:0000256" key="3">
    <source>
        <dbReference type="ARBA" id="ARBA00011424"/>
    </source>
</evidence>
<keyword evidence="5 7" id="KW-0808">Transferase</keyword>
<feature type="binding site" evidence="7 9">
    <location>
        <position position="83"/>
    </location>
    <ligand>
        <name>3-methyl-2-oxobutanoate</name>
        <dbReference type="ChEBI" id="CHEBI:11851"/>
    </ligand>
</feature>
<comment type="subunit">
    <text evidence="3 7">Homodecamer; pentamer of dimers.</text>
</comment>
<dbReference type="GO" id="GO:0005737">
    <property type="term" value="C:cytoplasm"/>
    <property type="evidence" value="ECO:0007669"/>
    <property type="project" value="UniProtKB-SubCell"/>
</dbReference>
<evidence type="ECO:0000256" key="2">
    <source>
        <dbReference type="ARBA" id="ARBA00008676"/>
    </source>
</evidence>
<dbReference type="eggNOG" id="COG0413">
    <property type="taxonomic scope" value="Bacteria"/>
</dbReference>
<evidence type="ECO:0000313" key="11">
    <source>
        <dbReference type="EMBL" id="EFL50426.1"/>
    </source>
</evidence>
<evidence type="ECO:0000256" key="5">
    <source>
        <dbReference type="ARBA" id="ARBA00022679"/>
    </source>
</evidence>
<dbReference type="Gene3D" id="3.20.20.60">
    <property type="entry name" value="Phosphoenolpyruvate-binding domains"/>
    <property type="match status" value="1"/>
</dbReference>
<dbReference type="PANTHER" id="PTHR20881">
    <property type="entry name" value="3-METHYL-2-OXOBUTANOATE HYDROXYMETHYLTRANSFERASE"/>
    <property type="match status" value="1"/>
</dbReference>
<evidence type="ECO:0000313" key="12">
    <source>
        <dbReference type="Proteomes" id="UP000006250"/>
    </source>
</evidence>
<dbReference type="PANTHER" id="PTHR20881:SF0">
    <property type="entry name" value="3-METHYL-2-OXOBUTANOATE HYDROXYMETHYLTRANSFERASE"/>
    <property type="match status" value="1"/>
</dbReference>
<keyword evidence="4 7" id="KW-0566">Pantothenate biosynthesis</keyword>
<evidence type="ECO:0000256" key="10">
    <source>
        <dbReference type="PIRSR" id="PIRSR000388-3"/>
    </source>
</evidence>
<dbReference type="FunFam" id="3.20.20.60:FF:000003">
    <property type="entry name" value="3-methyl-2-oxobutanoate hydroxymethyltransferase"/>
    <property type="match status" value="1"/>
</dbReference>
<accession>E1JZ10</accession>
<dbReference type="NCBIfam" id="TIGR00222">
    <property type="entry name" value="panB"/>
    <property type="match status" value="1"/>
</dbReference>
<dbReference type="UniPathway" id="UPA00028">
    <property type="reaction ID" value="UER00003"/>
</dbReference>
<comment type="catalytic activity">
    <reaction evidence="7">
        <text>(6R)-5,10-methylene-5,6,7,8-tetrahydrofolate + 3-methyl-2-oxobutanoate + H2O = 2-dehydropantoate + (6S)-5,6,7,8-tetrahydrofolate</text>
        <dbReference type="Rhea" id="RHEA:11824"/>
        <dbReference type="ChEBI" id="CHEBI:11561"/>
        <dbReference type="ChEBI" id="CHEBI:11851"/>
        <dbReference type="ChEBI" id="CHEBI:15377"/>
        <dbReference type="ChEBI" id="CHEBI:15636"/>
        <dbReference type="ChEBI" id="CHEBI:57453"/>
        <dbReference type="EC" id="2.1.2.11"/>
    </reaction>
</comment>
<dbReference type="InterPro" id="IPR003700">
    <property type="entry name" value="Pantoate_hydroxy_MeTrfase"/>
</dbReference>
<keyword evidence="7 10" id="KW-0460">Magnesium</keyword>
<evidence type="ECO:0000256" key="4">
    <source>
        <dbReference type="ARBA" id="ARBA00022655"/>
    </source>
</evidence>
<dbReference type="InterPro" id="IPR040442">
    <property type="entry name" value="Pyrv_kinase-like_dom_sf"/>
</dbReference>
<evidence type="ECO:0000256" key="6">
    <source>
        <dbReference type="ARBA" id="ARBA00056497"/>
    </source>
</evidence>
<dbReference type="GO" id="GO:0008168">
    <property type="term" value="F:methyltransferase activity"/>
    <property type="evidence" value="ECO:0007669"/>
    <property type="project" value="UniProtKB-KW"/>
</dbReference>
<evidence type="ECO:0000256" key="9">
    <source>
        <dbReference type="PIRSR" id="PIRSR000388-2"/>
    </source>
</evidence>
<comment type="caution">
    <text evidence="11">The sequence shown here is derived from an EMBL/GenBank/DDBJ whole genome shotgun (WGS) entry which is preliminary data.</text>
</comment>
<feature type="active site" description="Proton acceptor" evidence="7 8">
    <location>
        <position position="182"/>
    </location>
</feature>
<dbReference type="InterPro" id="IPR015813">
    <property type="entry name" value="Pyrv/PenolPyrv_kinase-like_dom"/>
</dbReference>
<evidence type="ECO:0000256" key="7">
    <source>
        <dbReference type="HAMAP-Rule" id="MF_00156"/>
    </source>
</evidence>
<dbReference type="GO" id="GO:0000287">
    <property type="term" value="F:magnesium ion binding"/>
    <property type="evidence" value="ECO:0007669"/>
    <property type="project" value="TreeGrafter"/>
</dbReference>
<sequence length="295" mass="30621">MTRMTAPAVVAAKGVRKLPMLTAYDYAAARLAEAAGIDLLLVGDSLAMVVLGHEDTLSVTMEEMLHHVRAVSRGAQKALVIADMPFMSYQASVAEAVTNAGRFLKEGRAGAVKLEGGREVAPQVRAMVAAGIPVLGHVGLTPQHVAALGGFKVQSKTAKDAAELFADAMALAEAGCFGVVLECIPAPVAAAVTKALPVPTIGIGAGPDCDGQVLVFHDVLGLYDRIHPKFVKQYAELGKSAVEALTQYAQAVTKGTFPGPEHVFSMAPEAHDTFLSMIAAATSAKPTDPNDPSNP</sequence>
<dbReference type="CDD" id="cd06557">
    <property type="entry name" value="KPHMT-like"/>
    <property type="match status" value="1"/>
</dbReference>
<protein>
    <recommendedName>
        <fullName evidence="7">3-methyl-2-oxobutanoate hydroxymethyltransferase</fullName>
        <ecNumber evidence="7">2.1.2.11</ecNumber>
    </recommendedName>
    <alternativeName>
        <fullName evidence="7">Ketopantoate hydroxymethyltransferase</fullName>
        <shortName evidence="7">KPHMT</shortName>
    </alternativeName>
</protein>
<dbReference type="RefSeq" id="WP_005994958.1">
    <property type="nucleotide sequence ID" value="NZ_AECZ01000020.1"/>
</dbReference>
<dbReference type="GO" id="GO:0015940">
    <property type="term" value="P:pantothenate biosynthetic process"/>
    <property type="evidence" value="ECO:0007669"/>
    <property type="project" value="UniProtKB-UniRule"/>
</dbReference>
<dbReference type="GO" id="GO:0003864">
    <property type="term" value="F:3-methyl-2-oxobutanoate hydroxymethyltransferase activity"/>
    <property type="evidence" value="ECO:0007669"/>
    <property type="project" value="UniProtKB-UniRule"/>
</dbReference>
<feature type="binding site" evidence="7 10">
    <location>
        <position position="44"/>
    </location>
    <ligand>
        <name>Mg(2+)</name>
        <dbReference type="ChEBI" id="CHEBI:18420"/>
    </ligand>
</feature>